<name>A0AAF1K135_9PROT</name>
<protein>
    <submittedName>
        <fullName evidence="2">BLUF domain-containing protein</fullName>
    </submittedName>
</protein>
<evidence type="ECO:0000259" key="1">
    <source>
        <dbReference type="PROSITE" id="PS50925"/>
    </source>
</evidence>
<comment type="caution">
    <text evidence="2">The sequence shown here is derived from an EMBL/GenBank/DDBJ whole genome shotgun (WGS) entry which is preliminary data.</text>
</comment>
<dbReference type="InterPro" id="IPR007024">
    <property type="entry name" value="BLUF_domain"/>
</dbReference>
<organism evidence="2 3">
    <name type="scientific">Plastoroseomonas arctica</name>
    <dbReference type="NCBI Taxonomy" id="1509237"/>
    <lineage>
        <taxon>Bacteria</taxon>
        <taxon>Pseudomonadati</taxon>
        <taxon>Pseudomonadota</taxon>
        <taxon>Alphaproteobacteria</taxon>
        <taxon>Acetobacterales</taxon>
        <taxon>Acetobacteraceae</taxon>
        <taxon>Plastoroseomonas</taxon>
    </lineage>
</organism>
<keyword evidence="3" id="KW-1185">Reference proteome</keyword>
<reference evidence="2" key="2">
    <citation type="journal article" date="2021" name="Syst. Appl. Microbiol.">
        <title>Roseomonas hellenica sp. nov., isolated from roots of wild-growing Alkanna tinctoria.</title>
        <authorList>
            <person name="Rat A."/>
            <person name="Naranjo H.D."/>
            <person name="Lebbe L."/>
            <person name="Cnockaert M."/>
            <person name="Krigas N."/>
            <person name="Grigoriadou K."/>
            <person name="Maloupa E."/>
            <person name="Willems A."/>
        </authorList>
    </citation>
    <scope>NUCLEOTIDE SEQUENCE</scope>
    <source>
        <strain evidence="2">LMG 28251</strain>
    </source>
</reference>
<feature type="domain" description="BLUF" evidence="1">
    <location>
        <begin position="3"/>
        <end position="93"/>
    </location>
</feature>
<dbReference type="GO" id="GO:0071949">
    <property type="term" value="F:FAD binding"/>
    <property type="evidence" value="ECO:0007669"/>
    <property type="project" value="InterPro"/>
</dbReference>
<dbReference type="Gene3D" id="3.30.70.100">
    <property type="match status" value="1"/>
</dbReference>
<reference evidence="2" key="1">
    <citation type="submission" date="2020-01" db="EMBL/GenBank/DDBJ databases">
        <authorList>
            <person name="Rat A."/>
        </authorList>
    </citation>
    <scope>NUCLEOTIDE SEQUENCE</scope>
    <source>
        <strain evidence="2">LMG 28251</strain>
    </source>
</reference>
<proteinExistence type="predicted"/>
<dbReference type="Proteomes" id="UP001196068">
    <property type="component" value="Unassembled WGS sequence"/>
</dbReference>
<dbReference type="Pfam" id="PF04940">
    <property type="entry name" value="BLUF"/>
    <property type="match status" value="1"/>
</dbReference>
<accession>A0AAF1K135</accession>
<dbReference type="AlphaFoldDB" id="A0AAF1K135"/>
<sequence>MRLGQLIYTSRPFGFDAPTLDDILLVARANNARSRITGALICRADLYMQLLEGPRDTLTDTFGRILRDDRHLEVRLVHCSDAPARLFPEWSMRDDPPHSWMWTQEQVRAGAARDALASEAMDVFARLATLPRGG</sequence>
<dbReference type="RefSeq" id="WP_211873694.1">
    <property type="nucleotide sequence ID" value="NZ_JAAEDH010000006.1"/>
</dbReference>
<dbReference type="GO" id="GO:0009882">
    <property type="term" value="F:blue light photoreceptor activity"/>
    <property type="evidence" value="ECO:0007669"/>
    <property type="project" value="InterPro"/>
</dbReference>
<gene>
    <name evidence="2" type="ORF">GXW79_07280</name>
</gene>
<dbReference type="SMART" id="SM01034">
    <property type="entry name" value="BLUF"/>
    <property type="match status" value="1"/>
</dbReference>
<evidence type="ECO:0000313" key="2">
    <source>
        <dbReference type="EMBL" id="MBR0654876.1"/>
    </source>
</evidence>
<evidence type="ECO:0000313" key="3">
    <source>
        <dbReference type="Proteomes" id="UP001196068"/>
    </source>
</evidence>
<dbReference type="InterPro" id="IPR036046">
    <property type="entry name" value="Acylphosphatase-like_dom_sf"/>
</dbReference>
<dbReference type="SUPFAM" id="SSF54975">
    <property type="entry name" value="Acylphosphatase/BLUF domain-like"/>
    <property type="match status" value="1"/>
</dbReference>
<dbReference type="PROSITE" id="PS50925">
    <property type="entry name" value="BLUF"/>
    <property type="match status" value="1"/>
</dbReference>
<dbReference type="EMBL" id="JAAEDH010000006">
    <property type="protein sequence ID" value="MBR0654876.1"/>
    <property type="molecule type" value="Genomic_DNA"/>
</dbReference>